<dbReference type="GO" id="GO:0003942">
    <property type="term" value="F:N-acetyl-gamma-glutamyl-phosphate reductase activity"/>
    <property type="evidence" value="ECO:0007669"/>
    <property type="project" value="InterPro"/>
</dbReference>
<keyword evidence="5" id="KW-0560">Oxidoreductase</keyword>
<evidence type="ECO:0000259" key="7">
    <source>
        <dbReference type="SMART" id="SM00859"/>
    </source>
</evidence>
<keyword evidence="6" id="KW-0732">Signal</keyword>
<dbReference type="GO" id="GO:0005737">
    <property type="term" value="C:cytoplasm"/>
    <property type="evidence" value="ECO:0007669"/>
    <property type="project" value="InterPro"/>
</dbReference>
<feature type="chain" id="PRO_5030690879" description="Semialdehyde dehydrogenase NAD-binding domain-containing protein" evidence="6">
    <location>
        <begin position="23"/>
        <end position="359"/>
    </location>
</feature>
<dbReference type="InterPro" id="IPR058924">
    <property type="entry name" value="AGPR_dimerisation_dom"/>
</dbReference>
<evidence type="ECO:0000256" key="2">
    <source>
        <dbReference type="ARBA" id="ARBA00022571"/>
    </source>
</evidence>
<organism evidence="8">
    <name type="scientific">Craspedostauros australis</name>
    <dbReference type="NCBI Taxonomy" id="1486917"/>
    <lineage>
        <taxon>Eukaryota</taxon>
        <taxon>Sar</taxon>
        <taxon>Stramenopiles</taxon>
        <taxon>Ochrophyta</taxon>
        <taxon>Bacillariophyta</taxon>
        <taxon>Bacillariophyceae</taxon>
        <taxon>Bacillariophycidae</taxon>
        <taxon>Naviculales</taxon>
        <taxon>Naviculaceae</taxon>
        <taxon>Craspedostauros</taxon>
    </lineage>
</organism>
<dbReference type="CDD" id="cd17896">
    <property type="entry name" value="AGPR_2_N"/>
    <property type="match status" value="1"/>
</dbReference>
<dbReference type="AlphaFoldDB" id="A0A7R9WUA6"/>
<dbReference type="EMBL" id="HBEF01011003">
    <property type="protein sequence ID" value="CAD8334836.1"/>
    <property type="molecule type" value="Transcribed_RNA"/>
</dbReference>
<keyword evidence="4" id="KW-0521">NADP</keyword>
<proteinExistence type="inferred from homology"/>
<dbReference type="SUPFAM" id="SSF55347">
    <property type="entry name" value="Glyceraldehyde-3-phosphate dehydrogenase-like, C-terminal domain"/>
    <property type="match status" value="1"/>
</dbReference>
<dbReference type="InterPro" id="IPR010136">
    <property type="entry name" value="AGPR_type-2"/>
</dbReference>
<evidence type="ECO:0000313" key="8">
    <source>
        <dbReference type="EMBL" id="CAD8334836.1"/>
    </source>
</evidence>
<dbReference type="PANTHER" id="PTHR32338:SF10">
    <property type="entry name" value="N-ACETYL-GAMMA-GLUTAMYL-PHOSPHATE REDUCTASE, CHLOROPLASTIC-RELATED"/>
    <property type="match status" value="1"/>
</dbReference>
<evidence type="ECO:0000256" key="4">
    <source>
        <dbReference type="ARBA" id="ARBA00022857"/>
    </source>
</evidence>
<dbReference type="GO" id="GO:0006526">
    <property type="term" value="P:L-arginine biosynthetic process"/>
    <property type="evidence" value="ECO:0007669"/>
    <property type="project" value="UniProtKB-KW"/>
</dbReference>
<dbReference type="Gene3D" id="3.40.50.720">
    <property type="entry name" value="NAD(P)-binding Rossmann-like Domain"/>
    <property type="match status" value="1"/>
</dbReference>
<keyword evidence="2" id="KW-0055">Arginine biosynthesis</keyword>
<dbReference type="SMART" id="SM00859">
    <property type="entry name" value="Semialdhyde_dh"/>
    <property type="match status" value="1"/>
</dbReference>
<dbReference type="InterPro" id="IPR050085">
    <property type="entry name" value="AGPR"/>
</dbReference>
<keyword evidence="1" id="KW-0963">Cytoplasm</keyword>
<feature type="domain" description="Semialdehyde dehydrogenase NAD-binding" evidence="7">
    <location>
        <begin position="41"/>
        <end position="144"/>
    </location>
</feature>
<reference evidence="8" key="1">
    <citation type="submission" date="2021-01" db="EMBL/GenBank/DDBJ databases">
        <authorList>
            <person name="Corre E."/>
            <person name="Pelletier E."/>
            <person name="Niang G."/>
            <person name="Scheremetjew M."/>
            <person name="Finn R."/>
            <person name="Kale V."/>
            <person name="Holt S."/>
            <person name="Cochrane G."/>
            <person name="Meng A."/>
            <person name="Brown T."/>
            <person name="Cohen L."/>
        </authorList>
    </citation>
    <scope>NUCLEOTIDE SEQUENCE</scope>
    <source>
        <strain evidence="8">CCMP3328</strain>
    </source>
</reference>
<dbReference type="CDD" id="cd23935">
    <property type="entry name" value="AGPR_2_C"/>
    <property type="match status" value="1"/>
</dbReference>
<sequence>MMKLSLPQTAAIFATFAATSSAFVIPTTSSTASKTSMDLYKVFIDGEAGTTGLQVRGRLEKREDLEIISPPDELRKDAETRKKFINEADAVILCLPDAASIEAASWVEDDNDRTVLIDASTAFRVADDWTYGFPEMSKDQREALSKSKRISNPGCYPTGFIGLTRPLVEAGILAEGTPLTVNAISGYSGGGKALMEIYEAGGAEPWGAYGFGLTHKHIPEMAKYSKLNRKPIFQPQVATFVQGMVVSVPLHYAWLHGDDVKAADLHAALTEYYKDASAFIEVVPLGESGCKDAGLLERGAFLRPDTLADTNKMQLFVFANDEQEQAVLCARLDNLGKGASGAAVQNLNIALGLDETTGL</sequence>
<evidence type="ECO:0000256" key="3">
    <source>
        <dbReference type="ARBA" id="ARBA00022605"/>
    </source>
</evidence>
<evidence type="ECO:0000256" key="6">
    <source>
        <dbReference type="SAM" id="SignalP"/>
    </source>
</evidence>
<name>A0A7R9WUA6_9STRA</name>
<evidence type="ECO:0000256" key="1">
    <source>
        <dbReference type="ARBA" id="ARBA00022490"/>
    </source>
</evidence>
<feature type="signal peptide" evidence="6">
    <location>
        <begin position="1"/>
        <end position="22"/>
    </location>
</feature>
<dbReference type="HAMAP" id="MF_01110">
    <property type="entry name" value="ArgC_type2"/>
    <property type="match status" value="1"/>
</dbReference>
<keyword evidence="3" id="KW-0028">Amino-acid biosynthesis</keyword>
<dbReference type="GO" id="GO:0051287">
    <property type="term" value="F:NAD binding"/>
    <property type="evidence" value="ECO:0007669"/>
    <property type="project" value="InterPro"/>
</dbReference>
<evidence type="ECO:0000256" key="5">
    <source>
        <dbReference type="ARBA" id="ARBA00023002"/>
    </source>
</evidence>
<dbReference type="PANTHER" id="PTHR32338">
    <property type="entry name" value="N-ACETYL-GAMMA-GLUTAMYL-PHOSPHATE REDUCTASE, CHLOROPLASTIC-RELATED-RELATED"/>
    <property type="match status" value="1"/>
</dbReference>
<dbReference type="Pfam" id="PF01118">
    <property type="entry name" value="Semialdhyde_dh"/>
    <property type="match status" value="1"/>
</dbReference>
<accession>A0A7R9WUA6</accession>
<dbReference type="InterPro" id="IPR000534">
    <property type="entry name" value="Semialdehyde_DH_NAD-bd"/>
</dbReference>
<dbReference type="Gene3D" id="3.30.360.10">
    <property type="entry name" value="Dihydrodipicolinate Reductase, domain 2"/>
    <property type="match status" value="1"/>
</dbReference>
<protein>
    <recommendedName>
        <fullName evidence="7">Semialdehyde dehydrogenase NAD-binding domain-containing protein</fullName>
    </recommendedName>
</protein>
<dbReference type="Pfam" id="PF22698">
    <property type="entry name" value="Semialdhyde_dhC_1"/>
    <property type="match status" value="1"/>
</dbReference>
<dbReference type="InterPro" id="IPR036291">
    <property type="entry name" value="NAD(P)-bd_dom_sf"/>
</dbReference>
<gene>
    <name evidence="8" type="ORF">CAUS1442_LOCUS6941</name>
</gene>
<dbReference type="SUPFAM" id="SSF51735">
    <property type="entry name" value="NAD(P)-binding Rossmann-fold domains"/>
    <property type="match status" value="1"/>
</dbReference>
<dbReference type="NCBIfam" id="TIGR01851">
    <property type="entry name" value="argC_other"/>
    <property type="match status" value="1"/>
</dbReference>